<gene>
    <name evidence="1" type="ORF">H0A76_13180</name>
</gene>
<organism evidence="1 2">
    <name type="scientific">Candidatus Thiodubiliella endoseptemdiera</name>
    <dbReference type="NCBI Taxonomy" id="2738886"/>
    <lineage>
        <taxon>Bacteria</taxon>
        <taxon>Pseudomonadati</taxon>
        <taxon>Pseudomonadota</taxon>
        <taxon>Gammaproteobacteria</taxon>
        <taxon>Candidatus Pseudothioglobaceae</taxon>
        <taxon>Candidatus Thiodubiliella</taxon>
    </lineage>
</organism>
<dbReference type="Proteomes" id="UP000568751">
    <property type="component" value="Unassembled WGS sequence"/>
</dbReference>
<dbReference type="AlphaFoldDB" id="A0A853F5B8"/>
<sequence length="82" mass="9405">MKSEDLIRMSISCPELDFPITIPFMKVSQLSTETLLKEIERVLQSYEQFVLDSSLEIDITHVNILGEAKTHTWAFFSGKNNV</sequence>
<proteinExistence type="predicted"/>
<protein>
    <submittedName>
        <fullName evidence="1">Uncharacterized protein</fullName>
    </submittedName>
</protein>
<reference evidence="1 2" key="1">
    <citation type="submission" date="2020-05" db="EMBL/GenBank/DDBJ databases">
        <title>Horizontal transmission and recombination maintain forever young bacterial symbiont genomes.</title>
        <authorList>
            <person name="Russell S.L."/>
            <person name="Pepper-Tunick E."/>
            <person name="Svedberg J."/>
            <person name="Byrne A."/>
            <person name="Ruelas Castillo J."/>
            <person name="Vollmers C."/>
            <person name="Beinart R.A."/>
            <person name="Corbett-Detig R."/>
        </authorList>
    </citation>
    <scope>NUCLEOTIDE SEQUENCE [LARGE SCALE GENOMIC DNA]</scope>
    <source>
        <strain evidence="1">455</strain>
    </source>
</reference>
<name>A0A853F5B8_9GAMM</name>
<evidence type="ECO:0000313" key="2">
    <source>
        <dbReference type="Proteomes" id="UP000568751"/>
    </source>
</evidence>
<comment type="caution">
    <text evidence="1">The sequence shown here is derived from an EMBL/GenBank/DDBJ whole genome shotgun (WGS) entry which is preliminary data.</text>
</comment>
<evidence type="ECO:0000313" key="1">
    <source>
        <dbReference type="EMBL" id="NYT28708.1"/>
    </source>
</evidence>
<dbReference type="EMBL" id="JACCHT010000018">
    <property type="protein sequence ID" value="NYT28708.1"/>
    <property type="molecule type" value="Genomic_DNA"/>
</dbReference>
<accession>A0A853F5B8</accession>